<dbReference type="SUPFAM" id="SSF53098">
    <property type="entry name" value="Ribonuclease H-like"/>
    <property type="match status" value="1"/>
</dbReference>
<feature type="compositionally biased region" description="Polar residues" evidence="1">
    <location>
        <begin position="31"/>
        <end position="44"/>
    </location>
</feature>
<evidence type="ECO:0000313" key="4">
    <source>
        <dbReference type="Proteomes" id="UP000198406"/>
    </source>
</evidence>
<feature type="region of interest" description="Disordered" evidence="1">
    <location>
        <begin position="172"/>
        <end position="205"/>
    </location>
</feature>
<dbReference type="CDD" id="cd09272">
    <property type="entry name" value="RNase_HI_RT_Ty1"/>
    <property type="match status" value="1"/>
</dbReference>
<proteinExistence type="predicted"/>
<dbReference type="Pfam" id="PF07727">
    <property type="entry name" value="RVT_2"/>
    <property type="match status" value="1"/>
</dbReference>
<dbReference type="GO" id="GO:0015074">
    <property type="term" value="P:DNA integration"/>
    <property type="evidence" value="ECO:0007669"/>
    <property type="project" value="InterPro"/>
</dbReference>
<evidence type="ECO:0000259" key="2">
    <source>
        <dbReference type="PROSITE" id="PS50994"/>
    </source>
</evidence>
<dbReference type="Gene3D" id="3.30.420.10">
    <property type="entry name" value="Ribonuclease H-like superfamily/Ribonuclease H"/>
    <property type="match status" value="1"/>
</dbReference>
<feature type="compositionally biased region" description="Low complexity" evidence="1">
    <location>
        <begin position="14"/>
        <end position="27"/>
    </location>
</feature>
<accession>A0A1Z5K6V4</accession>
<dbReference type="InterPro" id="IPR012337">
    <property type="entry name" value="RNaseH-like_sf"/>
</dbReference>
<feature type="domain" description="Integrase catalytic" evidence="2">
    <location>
        <begin position="974"/>
        <end position="1140"/>
    </location>
</feature>
<feature type="non-terminal residue" evidence="3">
    <location>
        <position position="1910"/>
    </location>
</feature>
<keyword evidence="4" id="KW-1185">Reference proteome</keyword>
<dbReference type="PANTHER" id="PTHR11439">
    <property type="entry name" value="GAG-POL-RELATED RETROTRANSPOSON"/>
    <property type="match status" value="1"/>
</dbReference>
<evidence type="ECO:0000313" key="3">
    <source>
        <dbReference type="EMBL" id="GAX21949.1"/>
    </source>
</evidence>
<dbReference type="PANTHER" id="PTHR11439:SF470">
    <property type="entry name" value="CYSTEINE-RICH RLK (RECEPTOR-LIKE PROTEIN KINASE) 8"/>
    <property type="match status" value="1"/>
</dbReference>
<feature type="compositionally biased region" description="Polar residues" evidence="1">
    <location>
        <begin position="172"/>
        <end position="182"/>
    </location>
</feature>
<feature type="compositionally biased region" description="Polar residues" evidence="1">
    <location>
        <begin position="536"/>
        <end position="551"/>
    </location>
</feature>
<feature type="region of interest" description="Disordered" evidence="1">
    <location>
        <begin position="14"/>
        <end position="44"/>
    </location>
</feature>
<sequence>MSLNEDTDLLFATPPGVTVGTRVTGDDTPNEESIVQSSQPEQGETTMTPFDHVFINLFGWQQESDMYQALVQNKYTTIEQILADWRDGTAETLKFTTEDGKRFHAPSILEPSIQSFKYFVNSTEYYTLPNADDSLFLRVTPQQWKAFRRNYAKECFDNEQLLRRLSQQGRFSDQGLMSSPANQAPGRASSVSESPSFSSNNVSKADAFRRERREQSVFKVFKNDNQWLEWLESTRRQAAAQRCPEVLNSEYIAESDEDKELFVEQQRYMIAVWDTVLKTDKARQILADHSADGNAQAVFRDLVSYYTSSTYARIDARHKHRAIMAAQLNPSVHADSYDKYLLQLERDIREYEQLVPASQHFSDEHKKSIFENAVRRIPCLNKVAVHAEQIESQTGSPQGFDQYMKLLHSTASLHDDNYKLEQHPQSPRKSQQVYMHEVDSEINPGDDSLDDNDYDVAYEVYATRSRRSGRSPRLTKEQWNALSASDRKAWDKLSDAGKSVIINRPIAANVHELEAHGAAATTDSDETTNGAIGVHSTATGLTSKSKTSSHPASMKNFLGVGDRAQASPKESRKVTFTERIVCTHHYVVSNNIVSASAMQSLVDRGANGGVGGEDVQLLSYVPGRTVNIQGLDNHQLTSVRIGTVAGIADSTDGPVLLLFPQYAYLGRGTTVHSSVQMEHYGCRVDDRSTRLGGSQCIITPHGYKLPLTILDGLVRLPLRRPTNDDLRDMRQELMTSEDEWDPRTYDGEVDAYDAHDHLNPIARDASGNNLFDEFGELRQHQQVVQPMVDPTLALRRLREAYGHVLLPALDVSDAYHHAPLSIDDAPFSAPIYISPLSDDSSTATTAAESDGSTVFHELLGAPHDDDTLEYIRLVPDPLPDMPDIVLVPAPIGPLELSLDAIAVHTYYRDTLQVYDHNRALVDVPSPLLIRHYPDFEKLRPLFAYQPADVIQKTFENTTQLTRLSEGTVLKKHYKSPNPALNVARRKEAIATDTFFADVRAHRRGITKVQLFVGVDTLVTNVFPLRSESDFSKALMDVIALHGAPTKLISDSAKSETSTKVKQICRMLFIPQWQSEPHYQHQNRAERRIQDIKRVTNTVLDRTGAPANLWFECLLYVCDVLNHTYNLRLQGVPMQLLDGSTPDISPFLLFHFFQRVLYRVDDNSFPSESRENLGYFVGIEHNVDGEASASTHGEVPPPAVPDPLDPALLRGEDSVPHLRSRADVVRHHADSVVPTPDLDAKQFAVPIVDPTTLTGRTFLHKSDVEDGQVEGQVFRSKIIAVVDADEAFEKHPDRIKFRCSINNGKYEKMIDYQQLMEYISKETADEPEWTFRRVVEHQGPLDGDKWNVRVEWGDGTNTWEPLSVAAREAFIECAIYARNNDLLDTPGWKRFKKAAHQRDAIFHRMVNQAKLRAYRTTPCFKYGFEIPRNSKHAIQLDKENGNNNWKDAIVLENSQLFDYSTFRDLGQKGAVEIPNGYKCIRCHYVFDVKHDGRHKARFVADGHLTDLTLEDVYSGVVTIRGVRLVIFLAELNELELMSTDIGNAYLEADTKEKVYFIAGPEFGELAGHVLVIVKALYGLRSSGARWHDRFASVLRSMGFSPSKCEPDIWMRRKGNLWEYIAVYVDDLLIAAVDAQEIINQLEIEHKFKLKGTGTPEFHLGMNFFREKTKPGEEKDKKGALHISQRGYIERIVTMFECIFGHPPKFYQSPLEKGDHPELDDTEFLKDEKTKLYQSLIGALQWLVTIGKFDIFTAVMTMSSFRAQPRFGHLERVKRIFGFVSKFRNSSIRVLVDEPDFSQLPDVEYDWEYSVYGNVEEVLPDDLPEPLGKPVTTVTHVDANLYHCMLTGKAVTGILHFLNRTPWDWYSKKQATVETATYGSEFVAAKTATDQIVEMRQTLRYLGVPILGKRTP</sequence>
<organism evidence="3 4">
    <name type="scientific">Fistulifera solaris</name>
    <name type="common">Oleaginous diatom</name>
    <dbReference type="NCBI Taxonomy" id="1519565"/>
    <lineage>
        <taxon>Eukaryota</taxon>
        <taxon>Sar</taxon>
        <taxon>Stramenopiles</taxon>
        <taxon>Ochrophyta</taxon>
        <taxon>Bacillariophyta</taxon>
        <taxon>Bacillariophyceae</taxon>
        <taxon>Bacillariophycidae</taxon>
        <taxon>Naviculales</taxon>
        <taxon>Naviculaceae</taxon>
        <taxon>Fistulifera</taxon>
    </lineage>
</organism>
<dbReference type="InParanoid" id="A0A1Z5K6V4"/>
<dbReference type="InterPro" id="IPR001584">
    <property type="entry name" value="Integrase_cat-core"/>
</dbReference>
<evidence type="ECO:0000256" key="1">
    <source>
        <dbReference type="SAM" id="MobiDB-lite"/>
    </source>
</evidence>
<dbReference type="InterPro" id="IPR013103">
    <property type="entry name" value="RVT_2"/>
</dbReference>
<dbReference type="OrthoDB" id="108148at2759"/>
<reference evidence="3 4" key="1">
    <citation type="journal article" date="2015" name="Plant Cell">
        <title>Oil accumulation by the oleaginous diatom Fistulifera solaris as revealed by the genome and transcriptome.</title>
        <authorList>
            <person name="Tanaka T."/>
            <person name="Maeda Y."/>
            <person name="Veluchamy A."/>
            <person name="Tanaka M."/>
            <person name="Abida H."/>
            <person name="Marechal E."/>
            <person name="Bowler C."/>
            <person name="Muto M."/>
            <person name="Sunaga Y."/>
            <person name="Tanaka M."/>
            <person name="Yoshino T."/>
            <person name="Taniguchi T."/>
            <person name="Fukuda Y."/>
            <person name="Nemoto M."/>
            <person name="Matsumoto M."/>
            <person name="Wong P.S."/>
            <person name="Aburatani S."/>
            <person name="Fujibuchi W."/>
        </authorList>
    </citation>
    <scope>NUCLEOTIDE SEQUENCE [LARGE SCALE GENOMIC DNA]</scope>
    <source>
        <strain evidence="3 4">JPCC DA0580</strain>
    </source>
</reference>
<dbReference type="PROSITE" id="PS50994">
    <property type="entry name" value="INTEGRASE"/>
    <property type="match status" value="1"/>
</dbReference>
<feature type="region of interest" description="Disordered" evidence="1">
    <location>
        <begin position="517"/>
        <end position="552"/>
    </location>
</feature>
<dbReference type="GO" id="GO:0003676">
    <property type="term" value="F:nucleic acid binding"/>
    <property type="evidence" value="ECO:0007669"/>
    <property type="project" value="InterPro"/>
</dbReference>
<dbReference type="InterPro" id="IPR036397">
    <property type="entry name" value="RNaseH_sf"/>
</dbReference>
<dbReference type="Proteomes" id="UP000198406">
    <property type="component" value="Unassembled WGS sequence"/>
</dbReference>
<dbReference type="EMBL" id="BDSP01000175">
    <property type="protein sequence ID" value="GAX21949.1"/>
    <property type="molecule type" value="Genomic_DNA"/>
</dbReference>
<name>A0A1Z5K6V4_FISSO</name>
<protein>
    <recommendedName>
        <fullName evidence="2">Integrase catalytic domain-containing protein</fullName>
    </recommendedName>
</protein>
<feature type="compositionally biased region" description="Low complexity" evidence="1">
    <location>
        <begin position="189"/>
        <end position="203"/>
    </location>
</feature>
<comment type="caution">
    <text evidence="3">The sequence shown here is derived from an EMBL/GenBank/DDBJ whole genome shotgun (WGS) entry which is preliminary data.</text>
</comment>
<gene>
    <name evidence="3" type="ORF">FisN_16Hu061</name>
</gene>